<dbReference type="GO" id="GO:0005198">
    <property type="term" value="F:structural molecule activity"/>
    <property type="evidence" value="ECO:0007669"/>
    <property type="project" value="InterPro"/>
</dbReference>
<keyword evidence="3" id="KW-1140">T=1 icosahedral capsid protein</keyword>
<dbReference type="Pfam" id="PF02305">
    <property type="entry name" value="Phage_F"/>
    <property type="match status" value="1"/>
</dbReference>
<protein>
    <submittedName>
        <fullName evidence="6">Major capsid protein</fullName>
    </submittedName>
</protein>
<dbReference type="Gene3D" id="2.60.169.10">
    <property type="entry name" value="Microviridae F protein"/>
    <property type="match status" value="2"/>
</dbReference>
<evidence type="ECO:0000256" key="4">
    <source>
        <dbReference type="ARBA" id="ARBA00022561"/>
    </source>
</evidence>
<dbReference type="EMBL" id="OM869499">
    <property type="protein sequence ID" value="UPW40801.1"/>
    <property type="molecule type" value="Genomic_DNA"/>
</dbReference>
<comment type="similarity">
    <text evidence="2">Belongs to the microviridae F protein family.</text>
</comment>
<keyword evidence="4" id="KW-0167">Capsid protein</keyword>
<evidence type="ECO:0000313" key="6">
    <source>
        <dbReference type="EMBL" id="UPW40801.1"/>
    </source>
</evidence>
<comment type="subcellular location">
    <subcellularLocation>
        <location evidence="1">Virion</location>
    </subcellularLocation>
</comment>
<evidence type="ECO:0000256" key="1">
    <source>
        <dbReference type="ARBA" id="ARBA00004328"/>
    </source>
</evidence>
<dbReference type="InterPro" id="IPR037002">
    <property type="entry name" value="Microviridae_protein_F_sf"/>
</dbReference>
<organism evidence="6">
    <name type="scientific">Sigmofec virus UA08Rod_6800</name>
    <dbReference type="NCBI Taxonomy" id="2929240"/>
    <lineage>
        <taxon>Viruses</taxon>
        <taxon>Monodnaviria</taxon>
        <taxon>Sangervirae</taxon>
        <taxon>Phixviricota</taxon>
        <taxon>Malgrandaviricetes</taxon>
        <taxon>Petitvirales</taxon>
        <taxon>Microviridae</taxon>
    </lineage>
</organism>
<reference evidence="6" key="1">
    <citation type="submission" date="2022-02" db="EMBL/GenBank/DDBJ databases">
        <title>Towards deciphering the DNA virus diversity associated with rodent species in the families Cricetidae and Heteromyidae.</title>
        <authorList>
            <person name="Lund M."/>
            <person name="Larsen B.B."/>
            <person name="Gryseels S."/>
            <person name="Kraberger S."/>
            <person name="Rowsey D.M."/>
            <person name="Steger L."/>
            <person name="Yule K.M."/>
            <person name="Upham N.S."/>
            <person name="Worobey M."/>
            <person name="Van Doorslaer K."/>
            <person name="Varsani A."/>
        </authorList>
    </citation>
    <scope>NUCLEOTIDE SEQUENCE</scope>
    <source>
        <strain evidence="6">UA08Rod_6800</strain>
    </source>
</reference>
<dbReference type="InterPro" id="IPR003514">
    <property type="entry name" value="Microviridae_protein_F"/>
</dbReference>
<dbReference type="GO" id="GO:0039615">
    <property type="term" value="C:T=1 icosahedral viral capsid"/>
    <property type="evidence" value="ECO:0007669"/>
    <property type="project" value="UniProtKB-KW"/>
</dbReference>
<name>A0A976N0H7_9VIRU</name>
<proteinExistence type="inferred from homology"/>
<accession>A0A976N0H7</accession>
<keyword evidence="5" id="KW-0946">Virion</keyword>
<evidence type="ECO:0000256" key="3">
    <source>
        <dbReference type="ARBA" id="ARBA00022431"/>
    </source>
</evidence>
<evidence type="ECO:0000256" key="2">
    <source>
        <dbReference type="ARBA" id="ARBA00009963"/>
    </source>
</evidence>
<dbReference type="SUPFAM" id="SSF88645">
    <property type="entry name" value="ssDNA viruses"/>
    <property type="match status" value="1"/>
</dbReference>
<sequence length="523" mass="57900">MRLRNRNKFDLSHDLICDMEAGKLVPVLCQEVVPGDDFKITPYAFVRMAPMITAPFTRISLWFHAFYVPNRIIYDDWDNLITNGGPKANLTAVHPVVKADITKAAWQVGGLADYLGIPVKDRAGVNSSGVPDGSSVVNVNGMEFNALPFRAYNRIVNDWYTPEFVKDEIAIQTTGGLDTETVLDLQNRSWKRDYLTSALPFTQLGEAASLPLSGNASVFAQYNGKLPSFKYLNGSNPPGTHALTSNGSSVFFSGIQNSSVYYDPADTLKVDLSKVTAASVLDLRMAELLQAIAERRARHGNRTVEWVASEFGVRIPDSRLQRAEFLGGGRADIMISEVLQTSQTSDSSPQANIAGKGTGAAKVPTIRKAFTEHGWVIVMASILPRQSYYQGVPRHFLHRVWTDYLTPSLQAVGEQPIYNEEVLAAPTNNPGGVFAFQPRYEPYRRALSRVAGHMRTSLDYFHTARQFSSPSVSFNWDFLKANPTKRIFSAGDQADAPFWCQFGFDISAIRPLSKRGVPGVIFR</sequence>
<dbReference type="InterPro" id="IPR016184">
    <property type="entry name" value="Capsid/spike_ssDNA_virus"/>
</dbReference>
<evidence type="ECO:0000256" key="5">
    <source>
        <dbReference type="ARBA" id="ARBA00022844"/>
    </source>
</evidence>